<evidence type="ECO:0000256" key="3">
    <source>
        <dbReference type="ARBA" id="ARBA00023180"/>
    </source>
</evidence>
<keyword evidence="3" id="KW-0325">Glycoprotein</keyword>
<name>A0A3R7PUM6_PENVA</name>
<dbReference type="OrthoDB" id="10018185at2759"/>
<dbReference type="PANTHER" id="PTHR10680:SF36">
    <property type="entry name" value="PEPTIDYL-ALPHA-HYDROXYGLYCINE ALPHA-AMIDATING LYASE 1"/>
    <property type="match status" value="1"/>
</dbReference>
<protein>
    <submittedName>
        <fullName evidence="6">Putative peptidyl-alpha-hydroxyglycine alpha-amidating lyase 2 isoform X1</fullName>
    </submittedName>
</protein>
<dbReference type="SUPFAM" id="SSF101898">
    <property type="entry name" value="NHL repeat"/>
    <property type="match status" value="1"/>
</dbReference>
<dbReference type="PROSITE" id="PS51125">
    <property type="entry name" value="NHL"/>
    <property type="match status" value="1"/>
</dbReference>
<dbReference type="GO" id="GO:0016829">
    <property type="term" value="F:lyase activity"/>
    <property type="evidence" value="ECO:0007669"/>
    <property type="project" value="UniProtKB-KW"/>
</dbReference>
<dbReference type="GO" id="GO:0005576">
    <property type="term" value="C:extracellular region"/>
    <property type="evidence" value="ECO:0007669"/>
    <property type="project" value="TreeGrafter"/>
</dbReference>
<accession>A0A3R7PUM6</accession>
<gene>
    <name evidence="6" type="ORF">C7M84_023738</name>
</gene>
<keyword evidence="7" id="KW-1185">Reference proteome</keyword>
<sequence length="231" mass="25309">MFVLRLVAAIWCCSYLALTRKIPYYDTFDDDFYSELRNLLEEHQSGKGAPPVAHPREVRGWGEELGIGQVAGVSVDPDGHPVVFHRGGRVWDYTSRALYVPHGLALDDSRDALCVADRENRRVLCLRAGLRHVDDFGEAFMTLQEPNQGRVFDIATVNGVVVGVAGSEDEGAATGFTADLSNGKLLDAWGPLVGFHNPHAIAVSRDGAAIYVSEIGPNRIWKFLLESPAAY</sequence>
<dbReference type="Pfam" id="PF01436">
    <property type="entry name" value="NHL"/>
    <property type="match status" value="1"/>
</dbReference>
<organism evidence="6 7">
    <name type="scientific">Penaeus vannamei</name>
    <name type="common">Whiteleg shrimp</name>
    <name type="synonym">Litopenaeus vannamei</name>
    <dbReference type="NCBI Taxonomy" id="6689"/>
    <lineage>
        <taxon>Eukaryota</taxon>
        <taxon>Metazoa</taxon>
        <taxon>Ecdysozoa</taxon>
        <taxon>Arthropoda</taxon>
        <taxon>Crustacea</taxon>
        <taxon>Multicrustacea</taxon>
        <taxon>Malacostraca</taxon>
        <taxon>Eumalacostraca</taxon>
        <taxon>Eucarida</taxon>
        <taxon>Decapoda</taxon>
        <taxon>Dendrobranchiata</taxon>
        <taxon>Penaeoidea</taxon>
        <taxon>Penaeidae</taxon>
        <taxon>Penaeus</taxon>
    </lineage>
</organism>
<comment type="caution">
    <text evidence="6">The sequence shown here is derived from an EMBL/GenBank/DDBJ whole genome shotgun (WGS) entry which is preliminary data.</text>
</comment>
<feature type="repeat" description="NHL" evidence="4">
    <location>
        <begin position="98"/>
        <end position="129"/>
    </location>
</feature>
<keyword evidence="1 5" id="KW-0732">Signal</keyword>
<dbReference type="Proteomes" id="UP000283509">
    <property type="component" value="Unassembled WGS sequence"/>
</dbReference>
<evidence type="ECO:0000313" key="6">
    <source>
        <dbReference type="EMBL" id="ROT83071.1"/>
    </source>
</evidence>
<keyword evidence="2" id="KW-0677">Repeat</keyword>
<dbReference type="EMBL" id="QCYY01000742">
    <property type="protein sequence ID" value="ROT83071.1"/>
    <property type="molecule type" value="Genomic_DNA"/>
</dbReference>
<dbReference type="InterPro" id="IPR001258">
    <property type="entry name" value="NHL_repeat"/>
</dbReference>
<dbReference type="Gene3D" id="2.120.10.30">
    <property type="entry name" value="TolB, C-terminal domain"/>
    <property type="match status" value="2"/>
</dbReference>
<reference evidence="6 7" key="2">
    <citation type="submission" date="2019-01" db="EMBL/GenBank/DDBJ databases">
        <title>The decoding of complex shrimp genome reveals the adaptation for benthos swimmer, frequently molting mechanism and breeding impact on genome.</title>
        <authorList>
            <person name="Sun Y."/>
            <person name="Gao Y."/>
            <person name="Yu Y."/>
        </authorList>
    </citation>
    <scope>NUCLEOTIDE SEQUENCE [LARGE SCALE GENOMIC DNA]</scope>
    <source>
        <tissue evidence="6">Muscle</tissue>
    </source>
</reference>
<proteinExistence type="predicted"/>
<feature type="chain" id="PRO_5018637488" evidence="5">
    <location>
        <begin position="20"/>
        <end position="231"/>
    </location>
</feature>
<evidence type="ECO:0000256" key="5">
    <source>
        <dbReference type="SAM" id="SignalP"/>
    </source>
</evidence>
<dbReference type="PANTHER" id="PTHR10680">
    <property type="entry name" value="PEPTIDYL-GLYCINE ALPHA-AMIDATING MONOOXYGENASE"/>
    <property type="match status" value="1"/>
</dbReference>
<keyword evidence="6" id="KW-0456">Lyase</keyword>
<dbReference type="InterPro" id="IPR011042">
    <property type="entry name" value="6-blade_b-propeller_TolB-like"/>
</dbReference>
<reference evidence="6 7" key="1">
    <citation type="submission" date="2018-04" db="EMBL/GenBank/DDBJ databases">
        <authorList>
            <person name="Zhang X."/>
            <person name="Yuan J."/>
            <person name="Li F."/>
            <person name="Xiang J."/>
        </authorList>
    </citation>
    <scope>NUCLEOTIDE SEQUENCE [LARGE SCALE GENOMIC DNA]</scope>
    <source>
        <tissue evidence="6">Muscle</tissue>
    </source>
</reference>
<evidence type="ECO:0000313" key="7">
    <source>
        <dbReference type="Proteomes" id="UP000283509"/>
    </source>
</evidence>
<feature type="signal peptide" evidence="5">
    <location>
        <begin position="1"/>
        <end position="19"/>
    </location>
</feature>
<evidence type="ECO:0000256" key="4">
    <source>
        <dbReference type="PROSITE-ProRule" id="PRU00504"/>
    </source>
</evidence>
<dbReference type="AlphaFoldDB" id="A0A3R7PUM6"/>
<evidence type="ECO:0000256" key="1">
    <source>
        <dbReference type="ARBA" id="ARBA00022729"/>
    </source>
</evidence>
<evidence type="ECO:0000256" key="2">
    <source>
        <dbReference type="ARBA" id="ARBA00022737"/>
    </source>
</evidence>